<dbReference type="PANTHER" id="PTHR12203:SF35">
    <property type="entry name" value="PROTEIN O-GLUCOSYLTRANSFERASE 1"/>
    <property type="match status" value="1"/>
</dbReference>
<evidence type="ECO:0000259" key="2">
    <source>
        <dbReference type="SMART" id="SM00672"/>
    </source>
</evidence>
<keyword evidence="1" id="KW-0808">Transferase</keyword>
<proteinExistence type="predicted"/>
<dbReference type="AlphaFoldDB" id="A0A9D2JVT6"/>
<dbReference type="PANTHER" id="PTHR12203">
    <property type="entry name" value="KDEL LYS-ASP-GLU-LEU CONTAINING - RELATED"/>
    <property type="match status" value="1"/>
</dbReference>
<accession>A0A9D2JVT6</accession>
<dbReference type="GO" id="GO:0016740">
    <property type="term" value="F:transferase activity"/>
    <property type="evidence" value="ECO:0007669"/>
    <property type="project" value="UniProtKB-KW"/>
</dbReference>
<dbReference type="SMART" id="SM00672">
    <property type="entry name" value="CAP10"/>
    <property type="match status" value="1"/>
</dbReference>
<name>A0A9D2JVT6_9BACT</name>
<sequence>MRKVFRDIYYLLHSGKNSKLLYFLKSEWLMRVPRPLLRWWLLGSPRANASSLPVDEEMRDRVDYYCRLTPASLWDEADWRRRSVRLGDQRVIRPKVYYYDSMIYARLFSPALRWVLVLGDIAVHLPVPSVTKSRPIGSGNECSVLMKLDKVRHYIYVNDRLSWKEKLDRAVFRGGIGGERRIDMRKPFVERWFGHPLFDIGVLDAEFPEWRTRPMTIREQLAYKFVISLEGFDVASNLKWVMSSNSIAVMPRPVTETWFMEGRLVPNYHYIEVKPDFSDVEERLRHYLAHPEEAEAIVRHQHEWVARFRDARRESLISLMVLNRYFGLTNH</sequence>
<evidence type="ECO:0000256" key="1">
    <source>
        <dbReference type="ARBA" id="ARBA00022679"/>
    </source>
</evidence>
<dbReference type="InterPro" id="IPR006598">
    <property type="entry name" value="CAP10"/>
</dbReference>
<comment type="caution">
    <text evidence="3">The sequence shown here is derived from an EMBL/GenBank/DDBJ whole genome shotgun (WGS) entry which is preliminary data.</text>
</comment>
<evidence type="ECO:0000313" key="3">
    <source>
        <dbReference type="EMBL" id="HIZ69485.1"/>
    </source>
</evidence>
<gene>
    <name evidence="3" type="ORF">H9966_06370</name>
</gene>
<dbReference type="InterPro" id="IPR051091">
    <property type="entry name" value="O-Glucosyltr/Glycosyltrsf_90"/>
</dbReference>
<dbReference type="EMBL" id="DXBE01000047">
    <property type="protein sequence ID" value="HIZ69485.1"/>
    <property type="molecule type" value="Genomic_DNA"/>
</dbReference>
<reference evidence="3" key="2">
    <citation type="submission" date="2021-04" db="EMBL/GenBank/DDBJ databases">
        <authorList>
            <person name="Gilroy R."/>
        </authorList>
    </citation>
    <scope>NUCLEOTIDE SEQUENCE</scope>
    <source>
        <strain evidence="3">ChiHecec3B27-8219</strain>
    </source>
</reference>
<evidence type="ECO:0000313" key="4">
    <source>
        <dbReference type="Proteomes" id="UP000824055"/>
    </source>
</evidence>
<reference evidence="3" key="1">
    <citation type="journal article" date="2021" name="PeerJ">
        <title>Extensive microbial diversity within the chicken gut microbiome revealed by metagenomics and culture.</title>
        <authorList>
            <person name="Gilroy R."/>
            <person name="Ravi A."/>
            <person name="Getino M."/>
            <person name="Pursley I."/>
            <person name="Horton D.L."/>
            <person name="Alikhan N.F."/>
            <person name="Baker D."/>
            <person name="Gharbi K."/>
            <person name="Hall N."/>
            <person name="Watson M."/>
            <person name="Adriaenssens E.M."/>
            <person name="Foster-Nyarko E."/>
            <person name="Jarju S."/>
            <person name="Secka A."/>
            <person name="Antonio M."/>
            <person name="Oren A."/>
            <person name="Chaudhuri R.R."/>
            <person name="La Ragione R."/>
            <person name="Hildebrand F."/>
            <person name="Pallen M.J."/>
        </authorList>
    </citation>
    <scope>NUCLEOTIDE SEQUENCE</scope>
    <source>
        <strain evidence="3">ChiHecec3B27-8219</strain>
    </source>
</reference>
<protein>
    <submittedName>
        <fullName evidence="3">Lipopolysaccharide biosynthesis protein</fullName>
    </submittedName>
</protein>
<dbReference type="Proteomes" id="UP000824055">
    <property type="component" value="Unassembled WGS sequence"/>
</dbReference>
<feature type="domain" description="Glycosyl transferase CAP10" evidence="2">
    <location>
        <begin position="85"/>
        <end position="326"/>
    </location>
</feature>
<organism evidence="3 4">
    <name type="scientific">Candidatus Prevotella avicola</name>
    <dbReference type="NCBI Taxonomy" id="2838738"/>
    <lineage>
        <taxon>Bacteria</taxon>
        <taxon>Pseudomonadati</taxon>
        <taxon>Bacteroidota</taxon>
        <taxon>Bacteroidia</taxon>
        <taxon>Bacteroidales</taxon>
        <taxon>Prevotellaceae</taxon>
        <taxon>Prevotella</taxon>
    </lineage>
</organism>
<dbReference type="Pfam" id="PF05686">
    <property type="entry name" value="Glyco_transf_90"/>
    <property type="match status" value="1"/>
</dbReference>